<feature type="binding site" evidence="18">
    <location>
        <position position="178"/>
    </location>
    <ligand>
        <name>[4Fe-4S] cluster</name>
        <dbReference type="ChEBI" id="CHEBI:49883"/>
        <label>3</label>
    </ligand>
</feature>
<keyword evidence="9 18" id="KW-0408">Iron</keyword>
<reference evidence="16" key="3">
    <citation type="submission" date="2017-10" db="EMBL/GenBank/DDBJ databases">
        <authorList>
            <person name="Frank J."/>
        </authorList>
    </citation>
    <scope>NUCLEOTIDE SEQUENCE [LARGE SCALE GENOMIC DNA]</scope>
</reference>
<evidence type="ECO:0000256" key="10">
    <source>
        <dbReference type="ARBA" id="ARBA00023014"/>
    </source>
</evidence>
<feature type="binding site" evidence="18">
    <location>
        <position position="211"/>
    </location>
    <ligand>
        <name>[3Fe-4S] cluster</name>
        <dbReference type="ChEBI" id="CHEBI:21137"/>
    </ligand>
</feature>
<dbReference type="EMBL" id="CT573072">
    <property type="protein sequence ID" value="CAJ72448.1"/>
    <property type="molecule type" value="Genomic_DNA"/>
</dbReference>
<feature type="domain" description="4Fe-4S ferredoxin-type" evidence="12">
    <location>
        <begin position="26"/>
        <end position="54"/>
    </location>
</feature>
<dbReference type="GO" id="GO:0051538">
    <property type="term" value="F:3 iron, 4 sulfur cluster binding"/>
    <property type="evidence" value="ECO:0007669"/>
    <property type="project" value="UniProtKB-KW"/>
</dbReference>
<reference evidence="18" key="6">
    <citation type="journal article" date="2021" name="Nat. Microbiol.">
        <title>Structural and functional characterization of the intracellular filament-forming nitrite oxidoreductase multiprotein complex.</title>
        <authorList>
            <person name="Chicano T.M."/>
            <person name="Dietrich L."/>
            <person name="de Almeida N.M."/>
            <person name="Akram M."/>
            <person name="Hartmann E."/>
            <person name="Leidreiter F."/>
            <person name="Leopoldus D."/>
            <person name="Mueller M."/>
            <person name="Sanchez R."/>
            <person name="Nuijten G.H.L."/>
            <person name="Reimann J."/>
            <person name="Seifert K.A."/>
            <person name="Schlichting I."/>
            <person name="van Niftrik L."/>
            <person name="Jetten M.S.M."/>
            <person name="Dietl A."/>
            <person name="Kartal B."/>
            <person name="Parey K."/>
            <person name="Barends T.R.M."/>
        </authorList>
    </citation>
    <scope>X-RAY CRYSTALLOGRAPHY (2.97 ANGSTROMS) IN COMPLEX WITH [3FE-4S] CLUSTER; [4FE-4S] CLUSTER AND HEME B</scope>
</reference>
<evidence type="ECO:0000313" key="14">
    <source>
        <dbReference type="EMBL" id="QII10176.1"/>
    </source>
</evidence>
<keyword evidence="4" id="KW-0813">Transport</keyword>
<keyword evidence="18" id="KW-0002">3D-structure</keyword>
<evidence type="ECO:0000256" key="11">
    <source>
        <dbReference type="ARBA" id="ARBA00023291"/>
    </source>
</evidence>
<dbReference type="OrthoDB" id="9810688at2"/>
<dbReference type="EMBL" id="LT934425">
    <property type="protein sequence ID" value="SOH03957.1"/>
    <property type="molecule type" value="Genomic_DNA"/>
</dbReference>
<evidence type="ECO:0000256" key="8">
    <source>
        <dbReference type="ARBA" id="ARBA00022982"/>
    </source>
</evidence>
<dbReference type="GO" id="GO:0016020">
    <property type="term" value="C:membrane"/>
    <property type="evidence" value="ECO:0007669"/>
    <property type="project" value="TreeGrafter"/>
</dbReference>
<feature type="binding site" evidence="18">
    <location>
        <position position="38"/>
    </location>
    <ligand>
        <name>[4Fe-4S] cluster</name>
        <dbReference type="ChEBI" id="CHEBI:49883"/>
        <label>1</label>
    </ligand>
</feature>
<evidence type="ECO:0000313" key="16">
    <source>
        <dbReference type="Proteomes" id="UP000221734"/>
    </source>
</evidence>
<dbReference type="PDB" id="7B04">
    <property type="method" value="X-ray"/>
    <property type="resolution" value="2.97 A"/>
    <property type="chains" value="A/D/G/J/M/P/S/V=1-410"/>
</dbReference>
<evidence type="ECO:0000256" key="3">
    <source>
        <dbReference type="ARBA" id="ARBA00004196"/>
    </source>
</evidence>
<name>Q1PZD5_KUEST</name>
<proteinExistence type="evidence at protein level"/>
<evidence type="ECO:0007829" key="18">
    <source>
        <dbReference type="PDB" id="7B04"/>
    </source>
</evidence>
<dbReference type="AlphaFoldDB" id="Q1PZD5"/>
<feature type="binding site" evidence="18">
    <location>
        <position position="232"/>
    </location>
    <ligand>
        <name>[3Fe-4S] cluster</name>
        <dbReference type="ChEBI" id="CHEBI:21137"/>
    </ligand>
</feature>
<evidence type="ECO:0000256" key="6">
    <source>
        <dbReference type="ARBA" id="ARBA00022723"/>
    </source>
</evidence>
<dbReference type="Pfam" id="PF13247">
    <property type="entry name" value="Fer4_11"/>
    <property type="match status" value="1"/>
</dbReference>
<keyword evidence="5 18" id="KW-0004">4Fe-4S</keyword>
<dbReference type="KEGG" id="kst:KSMBR1_1458"/>
<organism evidence="13">
    <name type="scientific">Kuenenia stuttgartiensis</name>
    <dbReference type="NCBI Taxonomy" id="174633"/>
    <lineage>
        <taxon>Bacteria</taxon>
        <taxon>Pseudomonadati</taxon>
        <taxon>Planctomycetota</taxon>
        <taxon>Candidatus Brocadiia</taxon>
        <taxon>Candidatus Brocadiales</taxon>
        <taxon>Candidatus Brocadiaceae</taxon>
        <taxon>Candidatus Kuenenia</taxon>
    </lineage>
</organism>
<evidence type="ECO:0000256" key="2">
    <source>
        <dbReference type="ARBA" id="ARBA00001966"/>
    </source>
</evidence>
<dbReference type="Proteomes" id="UP000501926">
    <property type="component" value="Chromosome"/>
</dbReference>
<keyword evidence="13" id="KW-0560">Oxidoreductase</keyword>
<dbReference type="GO" id="GO:0009055">
    <property type="term" value="F:electron transfer activity"/>
    <property type="evidence" value="ECO:0007669"/>
    <property type="project" value="TreeGrafter"/>
</dbReference>
<comment type="cofactor">
    <cofactor evidence="2">
        <name>[4Fe-4S] cluster</name>
        <dbReference type="ChEBI" id="CHEBI:49883"/>
    </cofactor>
</comment>
<feature type="binding site" evidence="18">
    <location>
        <position position="238"/>
    </location>
    <ligand>
        <name>[4Fe-4S] cluster</name>
        <dbReference type="ChEBI" id="CHEBI:49883"/>
        <label>2</label>
    </ligand>
</feature>
<comment type="subcellular location">
    <subcellularLocation>
        <location evidence="3">Cell envelope</location>
    </subcellularLocation>
</comment>
<dbReference type="GO" id="GO:0046872">
    <property type="term" value="F:metal ion binding"/>
    <property type="evidence" value="ECO:0007669"/>
    <property type="project" value="UniProtKB-KW"/>
</dbReference>
<gene>
    <name evidence="13" type="primary">narH</name>
    <name evidence="15" type="synonym">nrxB</name>
    <name evidence="14" type="ORF">KsCSTR_07970</name>
    <name evidence="15" type="ORF">KSMBR1_1458</name>
    <name evidence="13" type="ORF">kustd1703</name>
</gene>
<keyword evidence="18" id="KW-0349">Heme</keyword>
<evidence type="ECO:0000256" key="1">
    <source>
        <dbReference type="ARBA" id="ARBA00001927"/>
    </source>
</evidence>
<feature type="binding site" evidence="18">
    <location>
        <position position="256"/>
    </location>
    <ligand>
        <name>[4Fe-4S] cluster</name>
        <dbReference type="ChEBI" id="CHEBI:49883"/>
        <label>2</label>
    </ligand>
</feature>
<dbReference type="GO" id="GO:0051539">
    <property type="term" value="F:4 iron, 4 sulfur cluster binding"/>
    <property type="evidence" value="ECO:0007669"/>
    <property type="project" value="UniProtKB-KW"/>
</dbReference>
<dbReference type="GO" id="GO:0016491">
    <property type="term" value="F:oxidoreductase activity"/>
    <property type="evidence" value="ECO:0007669"/>
    <property type="project" value="UniProtKB-KW"/>
</dbReference>
<feature type="binding site" evidence="18">
    <location>
        <position position="187"/>
    </location>
    <ligand>
        <name>[3Fe-4S] cluster</name>
        <dbReference type="ChEBI" id="CHEBI:21137"/>
    </ligand>
</feature>
<keyword evidence="6 18" id="KW-0479">Metal-binding</keyword>
<feature type="binding site" evidence="18">
    <location>
        <position position="214"/>
    </location>
    <ligand>
        <name>[3Fe-4S] cluster</name>
        <dbReference type="ChEBI" id="CHEBI:21137"/>
    </ligand>
</feature>
<evidence type="ECO:0000313" key="13">
    <source>
        <dbReference type="EMBL" id="CAJ72448.1"/>
    </source>
</evidence>
<evidence type="ECO:0000256" key="9">
    <source>
        <dbReference type="ARBA" id="ARBA00023004"/>
    </source>
</evidence>
<feature type="binding site" evidence="18">
    <location>
        <position position="35"/>
    </location>
    <ligand>
        <name>[4Fe-4S] cluster</name>
        <dbReference type="ChEBI" id="CHEBI:49883"/>
        <label>1</label>
    </ligand>
</feature>
<protein>
    <submittedName>
        <fullName evidence="15">Nitrite oxidoreductase subunit B</fullName>
        <ecNumber evidence="13 14">1.7.99.4</ecNumber>
    </submittedName>
    <submittedName>
        <fullName evidence="14">Nitrite:nitrate oxidoreductase subunit beta</fullName>
    </submittedName>
    <submittedName>
        <fullName evidence="13">Strongly similar to nitrate reductase (NarH)</fullName>
    </submittedName>
</protein>
<reference evidence="13" key="1">
    <citation type="journal article" date="2006" name="Nature">
        <title>Deciphering the evolution and metabolism of an anammox bacterium from a community genome.</title>
        <authorList>
            <person name="Strous M."/>
            <person name="Pelletier E."/>
            <person name="Mangenot S."/>
            <person name="Rattei T."/>
            <person name="Lehner A."/>
            <person name="Taylor M.W."/>
            <person name="Horn M."/>
            <person name="Daims H."/>
            <person name="Bartol-Mavel D."/>
            <person name="Wincker P."/>
            <person name="Barbe V."/>
            <person name="Fonknechten N."/>
            <person name="Vallenet D."/>
            <person name="Segurens B."/>
            <person name="Schenowitz-Truong C."/>
            <person name="Medigue C."/>
            <person name="Collingro A."/>
            <person name="Snel B."/>
            <person name="Dutilh B.E."/>
            <person name="OpDenCamp H.J.M."/>
            <person name="vanDerDrift C."/>
            <person name="Cirpus I."/>
            <person name="vanDePas-Schoonen K.T."/>
            <person name="Harhangi H.R."/>
            <person name="vanNiftrik L."/>
            <person name="Schmid M."/>
            <person name="Keltjens J."/>
            <person name="vanDeVossenberg J."/>
            <person name="Kartal B."/>
            <person name="Meier H."/>
            <person name="Frishman D."/>
            <person name="Huynen M.A."/>
            <person name="Mewes H."/>
            <person name="Weissenbach J."/>
            <person name="Jetten M.S.M."/>
            <person name="Wagner M."/>
            <person name="LePaslier D."/>
        </authorList>
    </citation>
    <scope>NUCLEOTIDE SEQUENCE</scope>
</reference>
<feature type="binding site" evidence="18">
    <location>
        <position position="262"/>
    </location>
    <ligand>
        <name>[4Fe-4S] cluster</name>
        <dbReference type="ChEBI" id="CHEBI:49883"/>
        <label>1</label>
    </ligand>
</feature>
<feature type="binding site" evidence="18">
    <location>
        <position position="235"/>
    </location>
    <ligand>
        <name>[4Fe-4S] cluster</name>
        <dbReference type="ChEBI" id="CHEBI:49883"/>
        <label>2</label>
    </ligand>
</feature>
<evidence type="ECO:0000313" key="15">
    <source>
        <dbReference type="EMBL" id="SOH03957.1"/>
    </source>
</evidence>
<dbReference type="GO" id="GO:0009061">
    <property type="term" value="P:anaerobic respiration"/>
    <property type="evidence" value="ECO:0007669"/>
    <property type="project" value="TreeGrafter"/>
</dbReference>
<feature type="binding site" evidence="18">
    <location>
        <position position="183"/>
    </location>
    <ligand>
        <name>[4Fe-4S] cluster</name>
        <dbReference type="ChEBI" id="CHEBI:49883"/>
        <label>3</label>
    </ligand>
</feature>
<feature type="binding site" evidence="18">
    <location>
        <position position="208"/>
    </location>
    <ligand>
        <name>[3Fe-4S] cluster</name>
        <dbReference type="ChEBI" id="CHEBI:21137"/>
    </ligand>
</feature>
<reference evidence="15" key="4">
    <citation type="submission" date="2017-10" db="EMBL/GenBank/DDBJ databases">
        <authorList>
            <person name="Banno H."/>
            <person name="Chua N.-H."/>
        </authorList>
    </citation>
    <scope>NUCLEOTIDE SEQUENCE [LARGE SCALE GENOMIC DNA]</scope>
    <source>
        <strain evidence="15">Kuenenia_mbr1_ru-nijmegen</strain>
    </source>
</reference>
<keyword evidence="11 18" id="KW-0003">3Fe-4S</keyword>
<keyword evidence="16" id="KW-1185">Reference proteome</keyword>
<feature type="domain" description="4Fe-4S ferredoxin-type" evidence="12">
    <location>
        <begin position="199"/>
        <end position="228"/>
    </location>
</feature>
<dbReference type="CDD" id="cd10556">
    <property type="entry name" value="SER_beta"/>
    <property type="match status" value="1"/>
</dbReference>
<evidence type="ECO:0000256" key="7">
    <source>
        <dbReference type="ARBA" id="ARBA00022737"/>
    </source>
</evidence>
<evidence type="ECO:0000313" key="17">
    <source>
        <dbReference type="Proteomes" id="UP000501926"/>
    </source>
</evidence>
<dbReference type="EC" id="1.7.99.4" evidence="13 14"/>
<evidence type="ECO:0000256" key="5">
    <source>
        <dbReference type="ARBA" id="ARBA00022485"/>
    </source>
</evidence>
<comment type="cofactor">
    <cofactor evidence="1">
        <name>[3Fe-4S] cluster</name>
        <dbReference type="ChEBI" id="CHEBI:21137"/>
    </cofactor>
</comment>
<dbReference type="InterPro" id="IPR017896">
    <property type="entry name" value="4Fe4S_Fe-S-bd"/>
</dbReference>
<accession>Q1PZD5</accession>
<dbReference type="PANTHER" id="PTHR43518">
    <property type="entry name" value="NITRATE REDUCTASE BETA SUBUNIT"/>
    <property type="match status" value="1"/>
</dbReference>
<dbReference type="GO" id="GO:0044222">
    <property type="term" value="C:anammoxosome"/>
    <property type="evidence" value="ECO:0000314"/>
    <property type="project" value="CACAO"/>
</dbReference>
<reference evidence="14 17" key="5">
    <citation type="submission" date="2020-02" db="EMBL/GenBank/DDBJ databases">
        <title>Newly sequenced genome of strain CSTR1 showed variability in Candidatus Kuenenia stuttgartiensis genomes.</title>
        <authorList>
            <person name="Ding C."/>
            <person name="Adrian L."/>
        </authorList>
    </citation>
    <scope>NUCLEOTIDE SEQUENCE [LARGE SCALE GENOMIC DNA]</scope>
    <source>
        <strain evidence="14 17">CSTR1</strain>
    </source>
</reference>
<keyword evidence="7" id="KW-0677">Repeat</keyword>
<dbReference type="RefSeq" id="WP_099324710.1">
    <property type="nucleotide sequence ID" value="NZ_CP049055.1"/>
</dbReference>
<dbReference type="EMBL" id="CP049055">
    <property type="protein sequence ID" value="QII10176.1"/>
    <property type="molecule type" value="Genomic_DNA"/>
</dbReference>
<dbReference type="SUPFAM" id="SSF54862">
    <property type="entry name" value="4Fe-4S ferredoxins"/>
    <property type="match status" value="1"/>
</dbReference>
<evidence type="ECO:0000256" key="4">
    <source>
        <dbReference type="ARBA" id="ARBA00022448"/>
    </source>
</evidence>
<dbReference type="SMR" id="Q1PZD5"/>
<keyword evidence="8" id="KW-0249">Electron transport</keyword>
<dbReference type="GO" id="GO:0030313">
    <property type="term" value="C:cell envelope"/>
    <property type="evidence" value="ECO:0007669"/>
    <property type="project" value="UniProtKB-SubCell"/>
</dbReference>
<dbReference type="PANTHER" id="PTHR43518:SF1">
    <property type="entry name" value="RESPIRATORY NITRATE REDUCTASE 1 BETA CHAIN"/>
    <property type="match status" value="1"/>
</dbReference>
<feature type="binding site" evidence="18">
    <location>
        <position position="212"/>
    </location>
    <ligand>
        <name>[3Fe-4S] cluster</name>
        <dbReference type="ChEBI" id="CHEBI:21137"/>
    </ligand>
</feature>
<feature type="binding site" evidence="18">
    <location>
        <position position="218"/>
    </location>
    <ligand>
        <name>[4Fe-4S] cluster</name>
        <dbReference type="ChEBI" id="CHEBI:49883"/>
        <label>3</label>
    </ligand>
</feature>
<dbReference type="PROSITE" id="PS51379">
    <property type="entry name" value="4FE4S_FER_2"/>
    <property type="match status" value="2"/>
</dbReference>
<evidence type="ECO:0000259" key="12">
    <source>
        <dbReference type="PROSITE" id="PS51379"/>
    </source>
</evidence>
<feature type="binding site" evidence="18">
    <location>
        <position position="258"/>
    </location>
    <ligand>
        <name>[4Fe-4S] cluster</name>
        <dbReference type="ChEBI" id="CHEBI:49883"/>
        <label>2</label>
    </ligand>
</feature>
<feature type="binding site" evidence="18">
    <location>
        <position position="211"/>
    </location>
    <ligand>
        <name>heme b</name>
        <dbReference type="ChEBI" id="CHEBI:60344"/>
    </ligand>
</feature>
<dbReference type="Gene3D" id="3.30.70.20">
    <property type="match status" value="3"/>
</dbReference>
<sequence>MTLVHNWHLGRRMEYPYFESRPKHQFAAVFNINRCIACQTCTMACKSTWTFNKGQEFMWWNNVETKPYGGFPQSWDVKTLKLIDSPDNIWYTDDKDKETSQYGTGAPYGTYEGDTIFEVAKKKNINQWAVGYIPEDKEWRSPNFGEDTAKSSNQPGEYSTLPEHSRWFFYLQRICNHCTYPGCLAACPRKAIYKRKEDGIVLIDQKRCRGYRKCVEQCPYKKPMYRGLTRVSEKCIACYPRIEGRDSLTDGRPMETRCMSACVGQIRLQGFLDDNPKNPITWLIRHQKIALPLYPQFGTEPNIYYIPPRWAPRAYLRQMFGPGVDEAIEKFMVPSRELLAVMSLFRMTQTIVYEYKIEEGPKVFETEIHGKKFTMYNDTVIGFGEDGKEVVRTTVEEPIHIRPDKHYNSI</sequence>
<feature type="binding site" evidence="18">
    <location>
        <position position="209"/>
    </location>
    <ligand>
        <name>heme b</name>
        <dbReference type="ChEBI" id="CHEBI:60344"/>
    </ligand>
</feature>
<dbReference type="Proteomes" id="UP000221734">
    <property type="component" value="Chromosome Kuenenia_stuttgartiensis_MBR1"/>
</dbReference>
<feature type="binding site" evidence="18">
    <location>
        <position position="175"/>
    </location>
    <ligand>
        <name>[4Fe-4S] cluster</name>
        <dbReference type="ChEBI" id="CHEBI:49883"/>
        <label>3</label>
    </ligand>
</feature>
<feature type="binding site" evidence="18">
    <location>
        <position position="209"/>
    </location>
    <ligand>
        <name>[3Fe-4S] cluster</name>
        <dbReference type="ChEBI" id="CHEBI:21137"/>
    </ligand>
</feature>
<feature type="binding site" evidence="18">
    <location>
        <position position="41"/>
    </location>
    <ligand>
        <name>[4Fe-4S] cluster</name>
        <dbReference type="ChEBI" id="CHEBI:49883"/>
        <label>1</label>
    </ligand>
</feature>
<reference evidence="13" key="2">
    <citation type="submission" date="2006-01" db="EMBL/GenBank/DDBJ databases">
        <authorList>
            <person name="Genoscope"/>
        </authorList>
    </citation>
    <scope>NUCLEOTIDE SEQUENCE</scope>
</reference>
<feature type="binding site" evidence="18">
    <location>
        <position position="213"/>
    </location>
    <ligand>
        <name>[3Fe-4S] cluster</name>
        <dbReference type="ChEBI" id="CHEBI:21137"/>
    </ligand>
</feature>
<feature type="binding site" evidence="18">
    <location>
        <position position="45"/>
    </location>
    <ligand>
        <name>[4Fe-4S] cluster</name>
        <dbReference type="ChEBI" id="CHEBI:49883"/>
        <label>2</label>
    </ligand>
</feature>
<feature type="binding site" evidence="18">
    <location>
        <position position="189"/>
    </location>
    <ligand>
        <name>heme b</name>
        <dbReference type="ChEBI" id="CHEBI:60344"/>
    </ligand>
</feature>
<keyword evidence="10 18" id="KW-0411">Iron-sulfur</keyword>